<feature type="region of interest" description="Disordered" evidence="1">
    <location>
        <begin position="65"/>
        <end position="94"/>
    </location>
</feature>
<dbReference type="EMBL" id="BMAV01010821">
    <property type="protein sequence ID" value="GFY56195.1"/>
    <property type="molecule type" value="Genomic_DNA"/>
</dbReference>
<name>A0A8X6XM32_9ARAC</name>
<organism evidence="2 3">
    <name type="scientific">Trichonephila inaurata madagascariensis</name>
    <dbReference type="NCBI Taxonomy" id="2747483"/>
    <lineage>
        <taxon>Eukaryota</taxon>
        <taxon>Metazoa</taxon>
        <taxon>Ecdysozoa</taxon>
        <taxon>Arthropoda</taxon>
        <taxon>Chelicerata</taxon>
        <taxon>Arachnida</taxon>
        <taxon>Araneae</taxon>
        <taxon>Araneomorphae</taxon>
        <taxon>Entelegynae</taxon>
        <taxon>Araneoidea</taxon>
        <taxon>Nephilidae</taxon>
        <taxon>Trichonephila</taxon>
        <taxon>Trichonephila inaurata</taxon>
    </lineage>
</organism>
<accession>A0A8X6XM32</accession>
<keyword evidence="3" id="KW-1185">Reference proteome</keyword>
<dbReference type="AlphaFoldDB" id="A0A8X6XM32"/>
<comment type="caution">
    <text evidence="2">The sequence shown here is derived from an EMBL/GenBank/DDBJ whole genome shotgun (WGS) entry which is preliminary data.</text>
</comment>
<feature type="compositionally biased region" description="Basic and acidic residues" evidence="1">
    <location>
        <begin position="65"/>
        <end position="84"/>
    </location>
</feature>
<protein>
    <submittedName>
        <fullName evidence="2">Uncharacterized protein</fullName>
    </submittedName>
</protein>
<dbReference type="OrthoDB" id="10461775at2759"/>
<reference evidence="2" key="1">
    <citation type="submission" date="2020-08" db="EMBL/GenBank/DDBJ databases">
        <title>Multicomponent nature underlies the extraordinary mechanical properties of spider dragline silk.</title>
        <authorList>
            <person name="Kono N."/>
            <person name="Nakamura H."/>
            <person name="Mori M."/>
            <person name="Yoshida Y."/>
            <person name="Ohtoshi R."/>
            <person name="Malay A.D."/>
            <person name="Moran D.A.P."/>
            <person name="Tomita M."/>
            <person name="Numata K."/>
            <person name="Arakawa K."/>
        </authorList>
    </citation>
    <scope>NUCLEOTIDE SEQUENCE</scope>
</reference>
<evidence type="ECO:0000256" key="1">
    <source>
        <dbReference type="SAM" id="MobiDB-lite"/>
    </source>
</evidence>
<evidence type="ECO:0000313" key="2">
    <source>
        <dbReference type="EMBL" id="GFY56195.1"/>
    </source>
</evidence>
<proteinExistence type="predicted"/>
<dbReference type="Proteomes" id="UP000886998">
    <property type="component" value="Unassembled WGS sequence"/>
</dbReference>
<sequence>MVTPDRSRLIRHLQIRERFNLHALPPFQPSPLYTSRSILPPSILGGGEQAKDYYKQFVSWASSRHGNEKSMVRPPRERSHDVVGRKAGGGGRISQDAVGRDVRAIEGGIPNGGGIDRDGLGSQFVRFRRLRSQENAKAHFREMKWEGIHCCVSEGNLFSIRVGFDEFSRLWKSSN</sequence>
<evidence type="ECO:0000313" key="3">
    <source>
        <dbReference type="Proteomes" id="UP000886998"/>
    </source>
</evidence>
<gene>
    <name evidence="2" type="ORF">TNIN_210111</name>
</gene>